<evidence type="ECO:0000313" key="3">
    <source>
        <dbReference type="Proteomes" id="UP001200557"/>
    </source>
</evidence>
<evidence type="ECO:0000313" key="2">
    <source>
        <dbReference type="EMBL" id="MCF2872450.1"/>
    </source>
</evidence>
<reference evidence="2 3" key="1">
    <citation type="submission" date="2022-01" db="EMBL/GenBank/DDBJ databases">
        <title>Octadecabacter sp. nov., isolated from a marine alga.</title>
        <authorList>
            <person name="Jin M.S."/>
            <person name="Kim H.M."/>
            <person name="Han D.M."/>
            <person name="Jung J.J."/>
            <person name="Jeon C.O."/>
        </authorList>
    </citation>
    <scope>NUCLEOTIDE SEQUENCE [LARGE SCALE GENOMIC DNA]</scope>
    <source>
        <strain evidence="2 3">G9-8</strain>
    </source>
</reference>
<sequence>MRSFVLSLMCALCLSGAALADIEKPASLNDTLDLLLDRILPTFPQAQVNRTDRNITLDPADGSIVNPDNIHAVLQSAQDGADVRPRWIIS</sequence>
<name>A0ABS9CYU0_9RHOB</name>
<protein>
    <submittedName>
        <fullName evidence="2">Uncharacterized protein</fullName>
    </submittedName>
</protein>
<keyword evidence="3" id="KW-1185">Reference proteome</keyword>
<evidence type="ECO:0000256" key="1">
    <source>
        <dbReference type="SAM" id="SignalP"/>
    </source>
</evidence>
<comment type="caution">
    <text evidence="2">The sequence shown here is derived from an EMBL/GenBank/DDBJ whole genome shotgun (WGS) entry which is preliminary data.</text>
</comment>
<dbReference type="EMBL" id="JAKGAQ010000004">
    <property type="protein sequence ID" value="MCF2872450.1"/>
    <property type="molecule type" value="Genomic_DNA"/>
</dbReference>
<accession>A0ABS9CYU0</accession>
<keyword evidence="1" id="KW-0732">Signal</keyword>
<dbReference type="RefSeq" id="WP_235226776.1">
    <property type="nucleotide sequence ID" value="NZ_JAKGAQ010000004.1"/>
</dbReference>
<feature type="signal peptide" evidence="1">
    <location>
        <begin position="1"/>
        <end position="20"/>
    </location>
</feature>
<feature type="chain" id="PRO_5047253299" evidence="1">
    <location>
        <begin position="21"/>
        <end position="90"/>
    </location>
</feature>
<proteinExistence type="predicted"/>
<dbReference type="Proteomes" id="UP001200557">
    <property type="component" value="Unassembled WGS sequence"/>
</dbReference>
<gene>
    <name evidence="2" type="ORF">L0664_15350</name>
</gene>
<organism evidence="2 3">
    <name type="scientific">Octadecabacter dasysiphoniae</name>
    <dbReference type="NCBI Taxonomy" id="2909341"/>
    <lineage>
        <taxon>Bacteria</taxon>
        <taxon>Pseudomonadati</taxon>
        <taxon>Pseudomonadota</taxon>
        <taxon>Alphaproteobacteria</taxon>
        <taxon>Rhodobacterales</taxon>
        <taxon>Roseobacteraceae</taxon>
        <taxon>Octadecabacter</taxon>
    </lineage>
</organism>